<evidence type="ECO:0000259" key="2">
    <source>
        <dbReference type="SMART" id="SM00829"/>
    </source>
</evidence>
<comment type="caution">
    <text evidence="3">The sequence shown here is derived from an EMBL/GenBank/DDBJ whole genome shotgun (WGS) entry which is preliminary data.</text>
</comment>
<dbReference type="RefSeq" id="WP_141163039.1">
    <property type="nucleotide sequence ID" value="NZ_VHQG01000002.1"/>
</dbReference>
<proteinExistence type="predicted"/>
<dbReference type="AlphaFoldDB" id="A0A506Y5H4"/>
<evidence type="ECO:0000313" key="4">
    <source>
        <dbReference type="Proteomes" id="UP000316252"/>
    </source>
</evidence>
<dbReference type="GO" id="GO:0016491">
    <property type="term" value="F:oxidoreductase activity"/>
    <property type="evidence" value="ECO:0007669"/>
    <property type="project" value="InterPro"/>
</dbReference>
<evidence type="ECO:0000313" key="3">
    <source>
        <dbReference type="EMBL" id="TPW75679.1"/>
    </source>
</evidence>
<dbReference type="Pfam" id="PF08240">
    <property type="entry name" value="ADH_N"/>
    <property type="match status" value="1"/>
</dbReference>
<dbReference type="Gene3D" id="3.90.180.10">
    <property type="entry name" value="Medium-chain alcohol dehydrogenases, catalytic domain"/>
    <property type="match status" value="1"/>
</dbReference>
<dbReference type="EMBL" id="VHQG01000002">
    <property type="protein sequence ID" value="TPW75679.1"/>
    <property type="molecule type" value="Genomic_DNA"/>
</dbReference>
<keyword evidence="4" id="KW-1185">Reference proteome</keyword>
<keyword evidence="1" id="KW-0521">NADP</keyword>
<dbReference type="Proteomes" id="UP000316252">
    <property type="component" value="Unassembled WGS sequence"/>
</dbReference>
<reference evidence="3 4" key="1">
    <citation type="submission" date="2019-06" db="EMBL/GenBank/DDBJ databases">
        <authorList>
            <person name="Li F."/>
        </authorList>
    </citation>
    <scope>NUCLEOTIDE SEQUENCE [LARGE SCALE GENOMIC DNA]</scope>
    <source>
        <strain evidence="3 4">10F1D-1</strain>
    </source>
</reference>
<dbReference type="InterPro" id="IPR011032">
    <property type="entry name" value="GroES-like_sf"/>
</dbReference>
<dbReference type="InterPro" id="IPR036291">
    <property type="entry name" value="NAD(P)-bd_dom_sf"/>
</dbReference>
<dbReference type="OrthoDB" id="3727682at2"/>
<sequence>MKAVRFDRYGGTEVLEVREVADGVPGSGQVSVSVVSAGINPGEIAIREGAFAKTWPAAFPSGQGSDFAGVVEIVGEGVTSVKAGDHVIGFGDDRSSHAEQVVIGADRVVPKPAALDWDVAGSLYVIGTTAEAALRAVDPQAGETVVVAGATGGVGYLLAQLVKARGARVIGTAGPANFAALEAIGVEPVEYGERQEADIRALAPEGVDAYLDCFGSGNLDIALALGVAPERINTIIDFANVERTGAHGAGMSTVKDIAPVLSALAERLAAGELIVPIRRRYPLDLVREAYDELATRHGLGKIVLRIAQTDI</sequence>
<accession>A0A506Y5H4</accession>
<name>A0A506Y5H4_9MICO</name>
<protein>
    <submittedName>
        <fullName evidence="3">NADP-dependent oxidoreductase</fullName>
    </submittedName>
</protein>
<dbReference type="InterPro" id="IPR020843">
    <property type="entry name" value="ER"/>
</dbReference>
<dbReference type="PANTHER" id="PTHR44154">
    <property type="entry name" value="QUINONE OXIDOREDUCTASE"/>
    <property type="match status" value="1"/>
</dbReference>
<feature type="domain" description="Enoyl reductase (ER)" evidence="2">
    <location>
        <begin position="10"/>
        <end position="304"/>
    </location>
</feature>
<dbReference type="InterPro" id="IPR051603">
    <property type="entry name" value="Zinc-ADH_QOR/CCCR"/>
</dbReference>
<dbReference type="SMART" id="SM00829">
    <property type="entry name" value="PKS_ER"/>
    <property type="match status" value="1"/>
</dbReference>
<dbReference type="PANTHER" id="PTHR44154:SF1">
    <property type="entry name" value="QUINONE OXIDOREDUCTASE"/>
    <property type="match status" value="1"/>
</dbReference>
<dbReference type="Gene3D" id="3.40.50.720">
    <property type="entry name" value="NAD(P)-binding Rossmann-like Domain"/>
    <property type="match status" value="1"/>
</dbReference>
<organism evidence="3 4">
    <name type="scientific">Schumannella soli</name>
    <dbReference type="NCBI Taxonomy" id="2590779"/>
    <lineage>
        <taxon>Bacteria</taxon>
        <taxon>Bacillati</taxon>
        <taxon>Actinomycetota</taxon>
        <taxon>Actinomycetes</taxon>
        <taxon>Micrococcales</taxon>
        <taxon>Microbacteriaceae</taxon>
        <taxon>Schumannella</taxon>
    </lineage>
</organism>
<dbReference type="Pfam" id="PF13602">
    <property type="entry name" value="ADH_zinc_N_2"/>
    <property type="match status" value="1"/>
</dbReference>
<dbReference type="SUPFAM" id="SSF51735">
    <property type="entry name" value="NAD(P)-binding Rossmann-fold domains"/>
    <property type="match status" value="1"/>
</dbReference>
<gene>
    <name evidence="3" type="ORF">FJ657_07305</name>
</gene>
<evidence type="ECO:0000256" key="1">
    <source>
        <dbReference type="ARBA" id="ARBA00022857"/>
    </source>
</evidence>
<dbReference type="SUPFAM" id="SSF50129">
    <property type="entry name" value="GroES-like"/>
    <property type="match status" value="1"/>
</dbReference>
<dbReference type="CDD" id="cd05289">
    <property type="entry name" value="MDR_like_2"/>
    <property type="match status" value="1"/>
</dbReference>
<dbReference type="InterPro" id="IPR013154">
    <property type="entry name" value="ADH-like_N"/>
</dbReference>